<feature type="transmembrane region" description="Helical" evidence="1">
    <location>
        <begin position="67"/>
        <end position="86"/>
    </location>
</feature>
<comment type="caution">
    <text evidence="3">The sequence shown here is derived from an EMBL/GenBank/DDBJ whole genome shotgun (WGS) entry which is preliminary data.</text>
</comment>
<keyword evidence="1" id="KW-0812">Transmembrane</keyword>
<feature type="transmembrane region" description="Helical" evidence="1">
    <location>
        <begin position="213"/>
        <end position="234"/>
    </location>
</feature>
<organism evidence="3 4">
    <name type="scientific">Favolaschia claudopus</name>
    <dbReference type="NCBI Taxonomy" id="2862362"/>
    <lineage>
        <taxon>Eukaryota</taxon>
        <taxon>Fungi</taxon>
        <taxon>Dikarya</taxon>
        <taxon>Basidiomycota</taxon>
        <taxon>Agaricomycotina</taxon>
        <taxon>Agaricomycetes</taxon>
        <taxon>Agaricomycetidae</taxon>
        <taxon>Agaricales</taxon>
        <taxon>Marasmiineae</taxon>
        <taxon>Mycenaceae</taxon>
        <taxon>Favolaschia</taxon>
    </lineage>
</organism>
<dbReference type="InterPro" id="IPR045339">
    <property type="entry name" value="DUF6534"/>
</dbReference>
<gene>
    <name evidence="3" type="ORF">R3P38DRAFT_3608189</name>
</gene>
<feature type="transmembrane region" description="Helical" evidence="1">
    <location>
        <begin position="183"/>
        <end position="207"/>
    </location>
</feature>
<feature type="domain" description="DUF6534" evidence="2">
    <location>
        <begin position="153"/>
        <end position="238"/>
    </location>
</feature>
<accession>A0AAW0DIB9</accession>
<dbReference type="Pfam" id="PF20152">
    <property type="entry name" value="DUF6534"/>
    <property type="match status" value="1"/>
</dbReference>
<dbReference type="PANTHER" id="PTHR40465">
    <property type="entry name" value="CHROMOSOME 1, WHOLE GENOME SHOTGUN SEQUENCE"/>
    <property type="match status" value="1"/>
</dbReference>
<keyword evidence="4" id="KW-1185">Reference proteome</keyword>
<proteinExistence type="predicted"/>
<dbReference type="PANTHER" id="PTHR40465:SF1">
    <property type="entry name" value="DUF6534 DOMAIN-CONTAINING PROTEIN"/>
    <property type="match status" value="1"/>
</dbReference>
<feature type="transmembrane region" description="Helical" evidence="1">
    <location>
        <begin position="20"/>
        <end position="40"/>
    </location>
</feature>
<sequence length="259" mass="28774">MTLAPSDTWVGEHAGLNPLYLIPSFTVCFLLLVAIVDACLNASDIVFWFATSFGDALIFSQTRFSKLYLPVFSTMVAFIVQLCFCYRIIIIRRAAWPISLVIAVLALTQLVGATTSSAFAFIEENMPRRDAVVPDLHAEAHEINIYLWGFCGVAADILIVIMMIILLSNRLNNKSTQSVRNRIIFLVIETNLFTTALNLVGTIMFAVLPPTNLYLYIPSCCLTGSFANTLLATLNNRAVIARSERYHEVFGTTIGFDTR</sequence>
<feature type="transmembrane region" description="Helical" evidence="1">
    <location>
        <begin position="98"/>
        <end position="122"/>
    </location>
</feature>
<keyword evidence="1" id="KW-0472">Membrane</keyword>
<feature type="transmembrane region" description="Helical" evidence="1">
    <location>
        <begin position="145"/>
        <end position="171"/>
    </location>
</feature>
<evidence type="ECO:0000313" key="3">
    <source>
        <dbReference type="EMBL" id="KAK7050522.1"/>
    </source>
</evidence>
<keyword evidence="1" id="KW-1133">Transmembrane helix</keyword>
<evidence type="ECO:0000259" key="2">
    <source>
        <dbReference type="Pfam" id="PF20152"/>
    </source>
</evidence>
<dbReference type="Proteomes" id="UP001362999">
    <property type="component" value="Unassembled WGS sequence"/>
</dbReference>
<evidence type="ECO:0000313" key="4">
    <source>
        <dbReference type="Proteomes" id="UP001362999"/>
    </source>
</evidence>
<dbReference type="AlphaFoldDB" id="A0AAW0DIB9"/>
<dbReference type="EMBL" id="JAWWNJ010000008">
    <property type="protein sequence ID" value="KAK7050522.1"/>
    <property type="molecule type" value="Genomic_DNA"/>
</dbReference>
<evidence type="ECO:0000256" key="1">
    <source>
        <dbReference type="SAM" id="Phobius"/>
    </source>
</evidence>
<reference evidence="3 4" key="1">
    <citation type="journal article" date="2024" name="J Genomics">
        <title>Draft genome sequencing and assembly of Favolaschia claudopus CIRM-BRFM 2984 isolated from oak limbs.</title>
        <authorList>
            <person name="Navarro D."/>
            <person name="Drula E."/>
            <person name="Chaduli D."/>
            <person name="Cazenave R."/>
            <person name="Ahrendt S."/>
            <person name="Wang J."/>
            <person name="Lipzen A."/>
            <person name="Daum C."/>
            <person name="Barry K."/>
            <person name="Grigoriev I.V."/>
            <person name="Favel A."/>
            <person name="Rosso M.N."/>
            <person name="Martin F."/>
        </authorList>
    </citation>
    <scope>NUCLEOTIDE SEQUENCE [LARGE SCALE GENOMIC DNA]</scope>
    <source>
        <strain evidence="3 4">CIRM-BRFM 2984</strain>
    </source>
</reference>
<protein>
    <recommendedName>
        <fullName evidence="2">DUF6534 domain-containing protein</fullName>
    </recommendedName>
</protein>
<name>A0AAW0DIB9_9AGAR</name>